<evidence type="ECO:0000256" key="11">
    <source>
        <dbReference type="ARBA" id="ARBA00022837"/>
    </source>
</evidence>
<keyword evidence="3 17" id="KW-1003">Cell membrane</keyword>
<evidence type="ECO:0000256" key="2">
    <source>
        <dbReference type="ARBA" id="ARBA00022473"/>
    </source>
</evidence>
<keyword evidence="8 17" id="KW-0732">Signal</keyword>
<dbReference type="GO" id="GO:0005789">
    <property type="term" value="C:endoplasmic reticulum membrane"/>
    <property type="evidence" value="ECO:0007669"/>
    <property type="project" value="UniProtKB-SubCell"/>
</dbReference>
<evidence type="ECO:0000256" key="17">
    <source>
        <dbReference type="RuleBase" id="RU280812"/>
    </source>
</evidence>
<dbReference type="OrthoDB" id="5212at2759"/>
<evidence type="ECO:0000256" key="8">
    <source>
        <dbReference type="ARBA" id="ARBA00022729"/>
    </source>
</evidence>
<keyword evidence="10 17" id="KW-0068">Autocatalytic cleavage</keyword>
<dbReference type="PANTHER" id="PTHR11889">
    <property type="entry name" value="HEDGEHOG"/>
    <property type="match status" value="1"/>
</dbReference>
<feature type="signal peptide" evidence="18">
    <location>
        <begin position="1"/>
        <end position="29"/>
    </location>
</feature>
<comment type="function">
    <molecule>Protein hedgehog N-product</molecule>
    <text evidence="17">The dually lipidated hedgehog protein N-product is a morphogen which is essential for a variety of patterning events during development.</text>
</comment>
<evidence type="ECO:0000256" key="15">
    <source>
        <dbReference type="ARBA" id="ARBA00023301"/>
    </source>
</evidence>
<evidence type="ECO:0000256" key="10">
    <source>
        <dbReference type="ARBA" id="ARBA00022813"/>
    </source>
</evidence>
<dbReference type="PANTHER" id="PTHR11889:SF31">
    <property type="entry name" value="PROTEIN HEDGEHOG"/>
    <property type="match status" value="1"/>
</dbReference>
<dbReference type="GO" id="GO:0005509">
    <property type="term" value="F:calcium ion binding"/>
    <property type="evidence" value="ECO:0007669"/>
    <property type="project" value="TreeGrafter"/>
</dbReference>
<comment type="function">
    <molecule>Protein hedgehog</molecule>
    <text evidence="17">The C-terminal part of the hedgehog protein precursor displays an autoproteolysis activity that results in the cleavage of the full-length protein into two parts (N-product and C-product). In addition, the C-terminal part displays a cholesterol transferase activity that results by the covalent attachment of a cholesterol moiety to the C-terminal of the newly generated N-product.</text>
</comment>
<comment type="similarity">
    <text evidence="1 17">Belongs to the hedgehog family.</text>
</comment>
<dbReference type="STRING" id="947166.A0A1D1W922"/>
<dbReference type="SUPFAM" id="SSF55166">
    <property type="entry name" value="Hedgehog/DD-peptidase"/>
    <property type="match status" value="1"/>
</dbReference>
<keyword evidence="17" id="KW-0333">Golgi apparatus</keyword>
<dbReference type="InterPro" id="IPR036844">
    <property type="entry name" value="Hint_dom_sf"/>
</dbReference>
<keyword evidence="15" id="KW-0504">Morphogen</keyword>
<dbReference type="GO" id="GO:0005615">
    <property type="term" value="C:extracellular space"/>
    <property type="evidence" value="ECO:0007669"/>
    <property type="project" value="TreeGrafter"/>
</dbReference>
<sequence>MWPQILAIQRMNIFHVLLLFVSMMRFVTSCDSCGPGRTGHRRPPKKFRDDRPLRVKEFIPAASEFSYKASGPPEGKIVRNDARWRKHLVRVKSPNIKFWDEERTGTDRYMTRRCRESLERLAVMVRNEWAGDFLLVTEAYDDNYVHTKGSLHYEGRALDLKTRARNRTRYGQLARMAVKAGFDWVFYENRAHIHVSCRSDNYEWQKLLGDEKCFHADKSSVFRQLRSHPHMFESTPMKKLSVGDQVLARQADGIVVPSEVIAWIHVDNSSQALFLSIQTEDGKKLTLTPSHLLHLQTEQGSIVSRFARDISIGDKLLTMASAWTAGQRVTNDGVSMITKADKVIGIEEEISVGSLAPLTRHGTILVNAVSASCYAAIDNTEMAHAAFAPLRWWTLLVGVDKKGSSDSHGIHLYAKTLLGISSFFSSVGNAVTSTLGLLKQ</sequence>
<dbReference type="GO" id="GO:0007367">
    <property type="term" value="P:segment polarity determination"/>
    <property type="evidence" value="ECO:0007669"/>
    <property type="project" value="UniProtKB-KW"/>
</dbReference>
<keyword evidence="13" id="KW-0564">Palmitate</keyword>
<dbReference type="GO" id="GO:0005886">
    <property type="term" value="C:plasma membrane"/>
    <property type="evidence" value="ECO:0007669"/>
    <property type="project" value="UniProtKB-SubCell"/>
</dbReference>
<dbReference type="GO" id="GO:0009653">
    <property type="term" value="P:anatomical structure morphogenesis"/>
    <property type="evidence" value="ECO:0007669"/>
    <property type="project" value="UniProtKB-KW"/>
</dbReference>
<dbReference type="InterPro" id="IPR001767">
    <property type="entry name" value="Hedgehog_Hint"/>
</dbReference>
<evidence type="ECO:0000256" key="7">
    <source>
        <dbReference type="ARBA" id="ARBA00022723"/>
    </source>
</evidence>
<dbReference type="GO" id="GO:0001708">
    <property type="term" value="P:cell fate specification"/>
    <property type="evidence" value="ECO:0007669"/>
    <property type="project" value="TreeGrafter"/>
</dbReference>
<dbReference type="GO" id="GO:0007267">
    <property type="term" value="P:cell-cell signaling"/>
    <property type="evidence" value="ECO:0007669"/>
    <property type="project" value="InterPro"/>
</dbReference>
<dbReference type="GO" id="GO:0016540">
    <property type="term" value="P:protein autoprocessing"/>
    <property type="evidence" value="ECO:0007669"/>
    <property type="project" value="InterPro"/>
</dbReference>
<dbReference type="GO" id="GO:0008233">
    <property type="term" value="F:peptidase activity"/>
    <property type="evidence" value="ECO:0007669"/>
    <property type="project" value="UniProtKB-UniRule"/>
</dbReference>
<comment type="caution">
    <text evidence="20">The sequence shown here is derived from an EMBL/GenBank/DDBJ whole genome shotgun (WGS) entry which is preliminary data.</text>
</comment>
<gene>
    <name evidence="20" type="primary">RvY_19332-1</name>
    <name evidence="20" type="synonym">RvY_19332.1</name>
    <name evidence="20" type="ORF">RvY_19332</name>
</gene>
<feature type="chain" id="PRO_5008899338" description="Hedgehog protein" evidence="18">
    <location>
        <begin position="30"/>
        <end position="440"/>
    </location>
</feature>
<evidence type="ECO:0000256" key="13">
    <source>
        <dbReference type="ARBA" id="ARBA00023139"/>
    </source>
</evidence>
<dbReference type="PRINTS" id="PR00632">
    <property type="entry name" value="SONICHHOG"/>
</dbReference>
<keyword evidence="21" id="KW-1185">Reference proteome</keyword>
<accession>A0A1D1W922</accession>
<dbReference type="GO" id="GO:0010468">
    <property type="term" value="P:regulation of gene expression"/>
    <property type="evidence" value="ECO:0007669"/>
    <property type="project" value="TreeGrafter"/>
</dbReference>
<keyword evidence="11" id="KW-0106">Calcium</keyword>
<dbReference type="AlphaFoldDB" id="A0A1D1W922"/>
<dbReference type="GO" id="GO:0005113">
    <property type="term" value="F:patched binding"/>
    <property type="evidence" value="ECO:0007669"/>
    <property type="project" value="TreeGrafter"/>
</dbReference>
<evidence type="ECO:0000256" key="5">
    <source>
        <dbReference type="ARBA" id="ARBA00022679"/>
    </source>
</evidence>
<dbReference type="SUPFAM" id="SSF51294">
    <property type="entry name" value="Hedgehog/intein (Hint) domain"/>
    <property type="match status" value="1"/>
</dbReference>
<comment type="subcellular location">
    <molecule>Protein hedgehog N-product</molecule>
    <subcellularLocation>
        <location evidence="17">Cell membrane</location>
        <topology evidence="17">Lipid-anchor</topology>
    </subcellularLocation>
</comment>
<keyword evidence="14" id="KW-0449">Lipoprotein</keyword>
<evidence type="ECO:0000313" key="21">
    <source>
        <dbReference type="Proteomes" id="UP000186922"/>
    </source>
</evidence>
<evidence type="ECO:0000256" key="1">
    <source>
        <dbReference type="ARBA" id="ARBA00010649"/>
    </source>
</evidence>
<keyword evidence="12 17" id="KW-0472">Membrane</keyword>
<dbReference type="GO" id="GO:0007224">
    <property type="term" value="P:smoothened signaling pathway"/>
    <property type="evidence" value="ECO:0007669"/>
    <property type="project" value="TreeGrafter"/>
</dbReference>
<evidence type="ECO:0000313" key="20">
    <source>
        <dbReference type="EMBL" id="GAV09860.1"/>
    </source>
</evidence>
<dbReference type="CDD" id="cd00081">
    <property type="entry name" value="Hint"/>
    <property type="match status" value="1"/>
</dbReference>
<dbReference type="InterPro" id="IPR001657">
    <property type="entry name" value="Hedgehog"/>
</dbReference>
<dbReference type="Gene3D" id="3.30.1380.10">
    <property type="match status" value="1"/>
</dbReference>
<comment type="function">
    <text evidence="16">The C-terminal part of the hedgehog protein precursor displays an autoproteolysis activity that results in the cleavage of the full-length protein into two parts (N-product and C-product). In addition, the C-terminal part displays a cholesterol transferase activity that results by the covalent attachment of a cholesterol moiety to the C-terminal of the newly generated N-product. Once cleaved, the C-product has no signaling activity and diffuses from the cell.</text>
</comment>
<evidence type="ECO:0000256" key="18">
    <source>
        <dbReference type="SAM" id="SignalP"/>
    </source>
</evidence>
<evidence type="ECO:0000256" key="16">
    <source>
        <dbReference type="ARBA" id="ARBA00045369"/>
    </source>
</evidence>
<reference evidence="20 21" key="1">
    <citation type="journal article" date="2016" name="Nat. Commun.">
        <title>Extremotolerant tardigrade genome and improved radiotolerance of human cultured cells by tardigrade-unique protein.</title>
        <authorList>
            <person name="Hashimoto T."/>
            <person name="Horikawa D.D."/>
            <person name="Saito Y."/>
            <person name="Kuwahara H."/>
            <person name="Kozuka-Hata H."/>
            <person name="Shin-I T."/>
            <person name="Minakuchi Y."/>
            <person name="Ohishi K."/>
            <person name="Motoyama A."/>
            <person name="Aizu T."/>
            <person name="Enomoto A."/>
            <person name="Kondo K."/>
            <person name="Tanaka S."/>
            <person name="Hara Y."/>
            <person name="Koshikawa S."/>
            <person name="Sagara H."/>
            <person name="Miura T."/>
            <person name="Yokobori S."/>
            <person name="Miyagawa K."/>
            <person name="Suzuki Y."/>
            <person name="Kubo T."/>
            <person name="Oyama M."/>
            <person name="Kohara Y."/>
            <person name="Fujiyama A."/>
            <person name="Arakawa K."/>
            <person name="Katayama T."/>
            <person name="Toyoda A."/>
            <person name="Kunieda T."/>
        </authorList>
    </citation>
    <scope>NUCLEOTIDE SEQUENCE [LARGE SCALE GENOMIC DNA]</scope>
    <source>
        <strain evidence="20 21">YOKOZUNA-1</strain>
    </source>
</reference>
<protein>
    <recommendedName>
        <fullName evidence="17">Hedgehog protein</fullName>
    </recommendedName>
</protein>
<keyword evidence="4 17" id="KW-0645">Protease</keyword>
<dbReference type="SMART" id="SM00306">
    <property type="entry name" value="HintN"/>
    <property type="match status" value="1"/>
</dbReference>
<evidence type="ECO:0000256" key="12">
    <source>
        <dbReference type="ARBA" id="ARBA00023136"/>
    </source>
</evidence>
<dbReference type="Pfam" id="PF01079">
    <property type="entry name" value="Hint"/>
    <property type="match status" value="1"/>
</dbReference>
<dbReference type="InterPro" id="IPR003587">
    <property type="entry name" value="Hint_dom_N"/>
</dbReference>
<evidence type="ECO:0000256" key="14">
    <source>
        <dbReference type="ARBA" id="ARBA00023288"/>
    </source>
</evidence>
<keyword evidence="6" id="KW-0709">Segmentation polarity protein</keyword>
<feature type="domain" description="Hint" evidence="19">
    <location>
        <begin position="211"/>
        <end position="320"/>
    </location>
</feature>
<keyword evidence="7" id="KW-0479">Metal-binding</keyword>
<organism evidence="20 21">
    <name type="scientific">Ramazzottius varieornatus</name>
    <name type="common">Water bear</name>
    <name type="synonym">Tardigrade</name>
    <dbReference type="NCBI Taxonomy" id="947166"/>
    <lineage>
        <taxon>Eukaryota</taxon>
        <taxon>Metazoa</taxon>
        <taxon>Ecdysozoa</taxon>
        <taxon>Tardigrada</taxon>
        <taxon>Eutardigrada</taxon>
        <taxon>Parachela</taxon>
        <taxon>Hypsibioidea</taxon>
        <taxon>Ramazzottiidae</taxon>
        <taxon>Ramazzottius</taxon>
    </lineage>
</organism>
<keyword evidence="2 17" id="KW-0217">Developmental protein</keyword>
<dbReference type="GO" id="GO:0016015">
    <property type="term" value="F:morphogen activity"/>
    <property type="evidence" value="ECO:0007669"/>
    <property type="project" value="UniProtKB-KW"/>
</dbReference>
<evidence type="ECO:0000256" key="6">
    <source>
        <dbReference type="ARBA" id="ARBA00022716"/>
    </source>
</evidence>
<dbReference type="GO" id="GO:0016740">
    <property type="term" value="F:transferase activity"/>
    <property type="evidence" value="ECO:0007669"/>
    <property type="project" value="UniProtKB-KW"/>
</dbReference>
<dbReference type="Pfam" id="PF01085">
    <property type="entry name" value="HH_signal"/>
    <property type="match status" value="1"/>
</dbReference>
<keyword evidence="17" id="KW-0256">Endoplasmic reticulum</keyword>
<dbReference type="InterPro" id="IPR009045">
    <property type="entry name" value="Zn_M74/Hedgehog-like"/>
</dbReference>
<name>A0A1D1W922_RAMVA</name>
<keyword evidence="5" id="KW-0808">Transferase</keyword>
<evidence type="ECO:0000256" key="9">
    <source>
        <dbReference type="ARBA" id="ARBA00022801"/>
    </source>
</evidence>
<dbReference type="InterPro" id="IPR000320">
    <property type="entry name" value="Hedgehog_signalling_dom"/>
</dbReference>
<evidence type="ECO:0000256" key="4">
    <source>
        <dbReference type="ARBA" id="ARBA00022670"/>
    </source>
</evidence>
<dbReference type="InterPro" id="IPR050387">
    <property type="entry name" value="Hedgehog_Signaling"/>
</dbReference>
<keyword evidence="9 17" id="KW-0378">Hydrolase</keyword>
<evidence type="ECO:0000256" key="3">
    <source>
        <dbReference type="ARBA" id="ARBA00022475"/>
    </source>
</evidence>
<dbReference type="Proteomes" id="UP000186922">
    <property type="component" value="Unassembled WGS sequence"/>
</dbReference>
<dbReference type="Gene3D" id="2.170.16.10">
    <property type="entry name" value="Hedgehog/Intein (Hint) domain"/>
    <property type="match status" value="1"/>
</dbReference>
<dbReference type="GO" id="GO:0000139">
    <property type="term" value="C:Golgi membrane"/>
    <property type="evidence" value="ECO:0007669"/>
    <property type="project" value="UniProtKB-SubCell"/>
</dbReference>
<dbReference type="EMBL" id="BDGG01000034">
    <property type="protein sequence ID" value="GAV09860.1"/>
    <property type="molecule type" value="Genomic_DNA"/>
</dbReference>
<proteinExistence type="inferred from homology"/>
<comment type="subcellular location">
    <molecule>Sonic hedgehog protein</molecule>
    <subcellularLocation>
        <location evidence="17">Endoplasmic reticulum membrane</location>
    </subcellularLocation>
    <subcellularLocation>
        <location evidence="17">Golgi apparatus membrane</location>
    </subcellularLocation>
</comment>
<evidence type="ECO:0000259" key="19">
    <source>
        <dbReference type="SMART" id="SM00306"/>
    </source>
</evidence>